<name>U1GDY0_ENDPU</name>
<keyword evidence="3" id="KW-1185">Reference proteome</keyword>
<dbReference type="GeneID" id="19240420"/>
<proteinExistence type="predicted"/>
<dbReference type="Proteomes" id="UP000019373">
    <property type="component" value="Unassembled WGS sequence"/>
</dbReference>
<feature type="compositionally biased region" description="Polar residues" evidence="1">
    <location>
        <begin position="80"/>
        <end position="94"/>
    </location>
</feature>
<evidence type="ECO:0000256" key="1">
    <source>
        <dbReference type="SAM" id="MobiDB-lite"/>
    </source>
</evidence>
<protein>
    <submittedName>
        <fullName evidence="2">Uncharacterized protein</fullName>
    </submittedName>
</protein>
<evidence type="ECO:0000313" key="2">
    <source>
        <dbReference type="EMBL" id="ERF69926.1"/>
    </source>
</evidence>
<feature type="region of interest" description="Disordered" evidence="1">
    <location>
        <begin position="64"/>
        <end position="100"/>
    </location>
</feature>
<dbReference type="HOGENOM" id="CLU_1981594_0_0_1"/>
<dbReference type="RefSeq" id="XP_007804426.1">
    <property type="nucleotide sequence ID" value="XM_007806235.1"/>
</dbReference>
<accession>U1GDY0</accession>
<organism evidence="2 3">
    <name type="scientific">Endocarpon pusillum (strain Z07020 / HMAS-L-300199)</name>
    <name type="common">Lichen-forming fungus</name>
    <dbReference type="NCBI Taxonomy" id="1263415"/>
    <lineage>
        <taxon>Eukaryota</taxon>
        <taxon>Fungi</taxon>
        <taxon>Dikarya</taxon>
        <taxon>Ascomycota</taxon>
        <taxon>Pezizomycotina</taxon>
        <taxon>Eurotiomycetes</taxon>
        <taxon>Chaetothyriomycetidae</taxon>
        <taxon>Verrucariales</taxon>
        <taxon>Verrucariaceae</taxon>
        <taxon>Endocarpon</taxon>
    </lineage>
</organism>
<sequence>MFCVAKPDDLQSGKALGFKTVSDLEGGFAGGINGALGIVHNALNFAIVAVQAVGNLGGAATKFAGTRTLPTPVPDDNVQPHASNSQQTNPSPHGQASDIGIDPAIAGADQIQGQLFELYDLVHRYL</sequence>
<dbReference type="EMBL" id="KE721373">
    <property type="protein sequence ID" value="ERF69926.1"/>
    <property type="molecule type" value="Genomic_DNA"/>
</dbReference>
<dbReference type="AlphaFoldDB" id="U1GDY0"/>
<reference evidence="3" key="1">
    <citation type="journal article" date="2014" name="BMC Genomics">
        <title>Genome characteristics reveal the impact of lichenization on lichen-forming fungus Endocarpon pusillum Hedwig (Verrucariales, Ascomycota).</title>
        <authorList>
            <person name="Wang Y.-Y."/>
            <person name="Liu B."/>
            <person name="Zhang X.-Y."/>
            <person name="Zhou Q.-M."/>
            <person name="Zhang T."/>
            <person name="Li H."/>
            <person name="Yu Y.-F."/>
            <person name="Zhang X.-L."/>
            <person name="Hao X.-Y."/>
            <person name="Wang M."/>
            <person name="Wang L."/>
            <person name="Wei J.-C."/>
        </authorList>
    </citation>
    <scope>NUCLEOTIDE SEQUENCE [LARGE SCALE GENOMIC DNA]</scope>
    <source>
        <strain evidence="3">Z07020 / HMAS-L-300199</strain>
    </source>
</reference>
<evidence type="ECO:0000313" key="3">
    <source>
        <dbReference type="Proteomes" id="UP000019373"/>
    </source>
</evidence>
<gene>
    <name evidence="2" type="ORF">EPUS_05470</name>
</gene>